<keyword evidence="2" id="KW-1185">Reference proteome</keyword>
<protein>
    <submittedName>
        <fullName evidence="1">DUF4276 family protein</fullName>
    </submittedName>
</protein>
<accession>A0ABS1UK83</accession>
<proteinExistence type="predicted"/>
<dbReference type="EMBL" id="JAETXL010000004">
    <property type="protein sequence ID" value="MBL6276747.1"/>
    <property type="molecule type" value="Genomic_DNA"/>
</dbReference>
<evidence type="ECO:0000313" key="1">
    <source>
        <dbReference type="EMBL" id="MBL6276747.1"/>
    </source>
</evidence>
<dbReference type="Pfam" id="PF14103">
    <property type="entry name" value="DUF4276"/>
    <property type="match status" value="1"/>
</dbReference>
<organism evidence="1 2">
    <name type="scientific">Micromonospora fiedleri</name>
    <dbReference type="NCBI Taxonomy" id="1157498"/>
    <lineage>
        <taxon>Bacteria</taxon>
        <taxon>Bacillati</taxon>
        <taxon>Actinomycetota</taxon>
        <taxon>Actinomycetes</taxon>
        <taxon>Micromonosporales</taxon>
        <taxon>Micromonosporaceae</taxon>
        <taxon>Micromonospora</taxon>
    </lineage>
</organism>
<dbReference type="Proteomes" id="UP000661193">
    <property type="component" value="Unassembled WGS sequence"/>
</dbReference>
<gene>
    <name evidence="1" type="ORF">JMF97_11300</name>
</gene>
<reference evidence="1 2" key="1">
    <citation type="submission" date="2021-01" db="EMBL/GenBank/DDBJ databases">
        <title>Genome sequencing of Micromonospora fiedleri MG-37.</title>
        <authorList>
            <person name="Moreland P.E.J."/>
            <person name="Stach J.E.M."/>
        </authorList>
    </citation>
    <scope>NUCLEOTIDE SEQUENCE [LARGE SCALE GENOMIC DNA]</scope>
    <source>
        <strain evidence="1 2">MG-37</strain>
    </source>
</reference>
<dbReference type="InterPro" id="IPR025455">
    <property type="entry name" value="DUF4276"/>
</dbReference>
<dbReference type="RefSeq" id="WP_203221558.1">
    <property type="nucleotide sequence ID" value="NZ_JAETXL010000004.1"/>
</dbReference>
<comment type="caution">
    <text evidence="1">The sequence shown here is derived from an EMBL/GenBank/DDBJ whole genome shotgun (WGS) entry which is preliminary data.</text>
</comment>
<name>A0ABS1UK83_9ACTN</name>
<evidence type="ECO:0000313" key="2">
    <source>
        <dbReference type="Proteomes" id="UP000661193"/>
    </source>
</evidence>
<sequence length="190" mass="21238">MSEPPTIASVVEGYGEVAALPLLVRRVALEVFDCASLELSKPHRVPRNQMIGPTMYRAVEMQRARIMDKGGVLVVADADDDDPSELATKIEVAANREGISVAIAVREYEAWFLASIESLRTHRSVHDDARFEGDPELPRDAKSRLEAQMVEKYRETIHQPAFSAIMNIDQARKCASFERLVAQVGRLLDY</sequence>